<gene>
    <name evidence="10" type="ORF">SAMN04488035_2424</name>
</gene>
<feature type="signal peptide" evidence="8">
    <location>
        <begin position="1"/>
        <end position="29"/>
    </location>
</feature>
<dbReference type="Gene3D" id="3.10.50.40">
    <property type="match status" value="2"/>
</dbReference>
<dbReference type="EMBL" id="FONZ01000004">
    <property type="protein sequence ID" value="SFF30518.1"/>
    <property type="molecule type" value="Genomic_DNA"/>
</dbReference>
<evidence type="ECO:0000256" key="7">
    <source>
        <dbReference type="SAM" id="MobiDB-lite"/>
    </source>
</evidence>
<name>A0A1I2HLX0_9MICO</name>
<reference evidence="11" key="1">
    <citation type="submission" date="2016-10" db="EMBL/GenBank/DDBJ databases">
        <authorList>
            <person name="Varghese N."/>
            <person name="Submissions S."/>
        </authorList>
    </citation>
    <scope>NUCLEOTIDE SEQUENCE [LARGE SCALE GENOMIC DNA]</scope>
    <source>
        <strain evidence="11">DSM 19083</strain>
    </source>
</reference>
<dbReference type="PROSITE" id="PS51257">
    <property type="entry name" value="PROKAR_LIPOPROTEIN"/>
    <property type="match status" value="1"/>
</dbReference>
<dbReference type="InterPro" id="IPR001179">
    <property type="entry name" value="PPIase_FKBP_dom"/>
</dbReference>
<evidence type="ECO:0000256" key="6">
    <source>
        <dbReference type="PROSITE-ProRule" id="PRU00277"/>
    </source>
</evidence>
<dbReference type="SUPFAM" id="SSF54534">
    <property type="entry name" value="FKBP-like"/>
    <property type="match status" value="2"/>
</dbReference>
<feature type="region of interest" description="Disordered" evidence="7">
    <location>
        <begin position="24"/>
        <end position="50"/>
    </location>
</feature>
<evidence type="ECO:0000256" key="4">
    <source>
        <dbReference type="ARBA" id="ARBA00023110"/>
    </source>
</evidence>
<evidence type="ECO:0000313" key="11">
    <source>
        <dbReference type="Proteomes" id="UP000198520"/>
    </source>
</evidence>
<comment type="similarity">
    <text evidence="2">Belongs to the FKBP-type PPIase family.</text>
</comment>
<keyword evidence="11" id="KW-1185">Reference proteome</keyword>
<evidence type="ECO:0000256" key="3">
    <source>
        <dbReference type="ARBA" id="ARBA00013194"/>
    </source>
</evidence>
<keyword evidence="4 6" id="KW-0697">Rotamase</keyword>
<feature type="chain" id="PRO_5011594986" description="peptidylprolyl isomerase" evidence="8">
    <location>
        <begin position="30"/>
        <end position="330"/>
    </location>
</feature>
<dbReference type="Proteomes" id="UP000198520">
    <property type="component" value="Unassembled WGS sequence"/>
</dbReference>
<feature type="domain" description="PPIase FKBP-type" evidence="9">
    <location>
        <begin position="245"/>
        <end position="330"/>
    </location>
</feature>
<evidence type="ECO:0000259" key="9">
    <source>
        <dbReference type="PROSITE" id="PS50059"/>
    </source>
</evidence>
<evidence type="ECO:0000256" key="5">
    <source>
        <dbReference type="ARBA" id="ARBA00023235"/>
    </source>
</evidence>
<comment type="catalytic activity">
    <reaction evidence="1 6">
        <text>[protein]-peptidylproline (omega=180) = [protein]-peptidylproline (omega=0)</text>
        <dbReference type="Rhea" id="RHEA:16237"/>
        <dbReference type="Rhea" id="RHEA-COMP:10747"/>
        <dbReference type="Rhea" id="RHEA-COMP:10748"/>
        <dbReference type="ChEBI" id="CHEBI:83833"/>
        <dbReference type="ChEBI" id="CHEBI:83834"/>
        <dbReference type="EC" id="5.2.1.8"/>
    </reaction>
</comment>
<evidence type="ECO:0000313" key="10">
    <source>
        <dbReference type="EMBL" id="SFF30518.1"/>
    </source>
</evidence>
<keyword evidence="5 6" id="KW-0413">Isomerase</keyword>
<dbReference type="Pfam" id="PF00254">
    <property type="entry name" value="FKBP_C"/>
    <property type="match status" value="1"/>
</dbReference>
<accession>A0A1I2HLX0</accession>
<dbReference type="PANTHER" id="PTHR43811:SF19">
    <property type="entry name" value="39 KDA FK506-BINDING NUCLEAR PROTEIN"/>
    <property type="match status" value="1"/>
</dbReference>
<dbReference type="AlphaFoldDB" id="A0A1I2HLX0"/>
<dbReference type="PROSITE" id="PS50059">
    <property type="entry name" value="FKBP_PPIASE"/>
    <property type="match status" value="1"/>
</dbReference>
<keyword evidence="8" id="KW-0732">Signal</keyword>
<evidence type="ECO:0000256" key="8">
    <source>
        <dbReference type="SAM" id="SignalP"/>
    </source>
</evidence>
<dbReference type="GO" id="GO:0003755">
    <property type="term" value="F:peptidyl-prolyl cis-trans isomerase activity"/>
    <property type="evidence" value="ECO:0007669"/>
    <property type="project" value="UniProtKB-KW"/>
</dbReference>
<organism evidence="10 11">
    <name type="scientific">Flavimobilis marinus</name>
    <dbReference type="NCBI Taxonomy" id="285351"/>
    <lineage>
        <taxon>Bacteria</taxon>
        <taxon>Bacillati</taxon>
        <taxon>Actinomycetota</taxon>
        <taxon>Actinomycetes</taxon>
        <taxon>Micrococcales</taxon>
        <taxon>Jonesiaceae</taxon>
        <taxon>Flavimobilis</taxon>
    </lineage>
</organism>
<evidence type="ECO:0000256" key="1">
    <source>
        <dbReference type="ARBA" id="ARBA00000971"/>
    </source>
</evidence>
<proteinExistence type="inferred from homology"/>
<evidence type="ECO:0000256" key="2">
    <source>
        <dbReference type="ARBA" id="ARBA00006577"/>
    </source>
</evidence>
<protein>
    <recommendedName>
        <fullName evidence="3 6">peptidylprolyl isomerase</fullName>
        <ecNumber evidence="3 6">5.2.1.8</ecNumber>
    </recommendedName>
</protein>
<dbReference type="EC" id="5.2.1.8" evidence="3 6"/>
<dbReference type="InterPro" id="IPR046357">
    <property type="entry name" value="PPIase_dom_sf"/>
</dbReference>
<dbReference type="STRING" id="285351.SAMN04488035_2424"/>
<dbReference type="RefSeq" id="WP_229828826.1">
    <property type="nucleotide sequence ID" value="NZ_BNAN01000004.1"/>
</dbReference>
<sequence length="330" mass="33510">MNTTMKRRAVVLGLAAALALTGCSSDDEATPSASTTTGTPTASPTTEAPAEPTAEDLAALASITLEGPDGAELAAGAEPTVTFEPEVSVTAPVAKVYSEGDGEVVEDGQKLSIQLVRTSGADASVLSTTYGATPEEIVLGDTTVFPALTQALTGATIGSRIVFLSPVEGAEGATTTEVMALEITGARTVPTRAEGTAVEPEAGLPTVTLDDTGKPSVDIPEGYEAPTELVVQPLIEGDGPEVTADQSVTAHYTGMLLDGTVFDSSWDRGTPADFPLSGVIPGWTEGLAGQKVGSQVLLVIPADKGYGDQASESIPANSTLVFVVDILDAY</sequence>
<dbReference type="PANTHER" id="PTHR43811">
    <property type="entry name" value="FKBP-TYPE PEPTIDYL-PROLYL CIS-TRANS ISOMERASE FKPA"/>
    <property type="match status" value="1"/>
</dbReference>
<feature type="compositionally biased region" description="Low complexity" evidence="7">
    <location>
        <begin position="30"/>
        <end position="50"/>
    </location>
</feature>
<feature type="region of interest" description="Disordered" evidence="7">
    <location>
        <begin position="192"/>
        <end position="216"/>
    </location>
</feature>